<keyword evidence="2" id="KW-1185">Reference proteome</keyword>
<organism evidence="1 2">
    <name type="scientific">Wickerhamomyces mucosus</name>
    <dbReference type="NCBI Taxonomy" id="1378264"/>
    <lineage>
        <taxon>Eukaryota</taxon>
        <taxon>Fungi</taxon>
        <taxon>Dikarya</taxon>
        <taxon>Ascomycota</taxon>
        <taxon>Saccharomycotina</taxon>
        <taxon>Saccharomycetes</taxon>
        <taxon>Phaffomycetales</taxon>
        <taxon>Wickerhamomycetaceae</taxon>
        <taxon>Wickerhamomyces</taxon>
    </lineage>
</organism>
<reference evidence="1" key="1">
    <citation type="journal article" date="2021" name="Open Biol.">
        <title>Shared evolutionary footprints suggest mitochondrial oxidative damage underlies multiple complex I losses in fungi.</title>
        <authorList>
            <person name="Schikora-Tamarit M.A."/>
            <person name="Marcet-Houben M."/>
            <person name="Nosek J."/>
            <person name="Gabaldon T."/>
        </authorList>
    </citation>
    <scope>NUCLEOTIDE SEQUENCE</scope>
    <source>
        <strain evidence="1">CBS6341</strain>
    </source>
</reference>
<protein>
    <submittedName>
        <fullName evidence="1">Uncharacterized protein</fullName>
    </submittedName>
</protein>
<sequence length="306" mass="32567">MRSLFAILSESEATAELGLLNEKLNVELAAEEPPNVKAGFEFELFDPKGVIVLFSAEAAVEDDPKEKSVLGSEEREVPKEKAGLVALAEDREFSNENLPFDASLYFEIDNAGGFSESGVSLENFTGLPGAQEKLLVPSDEASACTGSFFAVAEFGVAGFNLKTLSEFLLVEVKVNDGPEARVFVTWLSFEIWKIESVVVGGFSRMNFGPSTLKSSSDSESSLEDISSTLMSVCDSSIGVDSFSNGNELTPAFLSPKENNGADEVFVVPGNENEKAVFDGSSGAGKDFCSFSLESASGISISFSILS</sequence>
<dbReference type="AlphaFoldDB" id="A0A9P8PAL6"/>
<proteinExistence type="predicted"/>
<gene>
    <name evidence="1" type="ORF">WICMUC_005286</name>
</gene>
<dbReference type="Proteomes" id="UP000769528">
    <property type="component" value="Unassembled WGS sequence"/>
</dbReference>
<dbReference type="EMBL" id="JAEUBF010001380">
    <property type="protein sequence ID" value="KAH3667754.1"/>
    <property type="molecule type" value="Genomic_DNA"/>
</dbReference>
<evidence type="ECO:0000313" key="2">
    <source>
        <dbReference type="Proteomes" id="UP000769528"/>
    </source>
</evidence>
<reference evidence="1" key="2">
    <citation type="submission" date="2021-01" db="EMBL/GenBank/DDBJ databases">
        <authorList>
            <person name="Schikora-Tamarit M.A."/>
        </authorList>
    </citation>
    <scope>NUCLEOTIDE SEQUENCE</scope>
    <source>
        <strain evidence="1">CBS6341</strain>
    </source>
</reference>
<name>A0A9P8PAL6_9ASCO</name>
<accession>A0A9P8PAL6</accession>
<comment type="caution">
    <text evidence="1">The sequence shown here is derived from an EMBL/GenBank/DDBJ whole genome shotgun (WGS) entry which is preliminary data.</text>
</comment>
<evidence type="ECO:0000313" key="1">
    <source>
        <dbReference type="EMBL" id="KAH3667754.1"/>
    </source>
</evidence>